<evidence type="ECO:0000313" key="2">
    <source>
        <dbReference type="EMBL" id="KAK7497761.1"/>
    </source>
</evidence>
<sequence length="102" mass="11811">MSDQQYTLRFQRRFGFGFRAFKKFPELIPLAAIISTACLGAATFMGYALATKPDVRVNKNSDLPPWERVKPTEKRKMIVMNQKYAPIPELEQLKREIGSYRP</sequence>
<keyword evidence="3" id="KW-1185">Reference proteome</keyword>
<dbReference type="Proteomes" id="UP001519460">
    <property type="component" value="Unassembled WGS sequence"/>
</dbReference>
<dbReference type="Pfam" id="PF06522">
    <property type="entry name" value="B12D"/>
    <property type="match status" value="1"/>
</dbReference>
<name>A0ABD0LEZ9_9CAEN</name>
<accession>A0ABD0LEZ9</accession>
<keyword evidence="1" id="KW-0812">Transmembrane</keyword>
<keyword evidence="1" id="KW-1133">Transmembrane helix</keyword>
<dbReference type="InterPro" id="IPR010530">
    <property type="entry name" value="B12D"/>
</dbReference>
<reference evidence="2 3" key="1">
    <citation type="journal article" date="2023" name="Sci. Data">
        <title>Genome assembly of the Korean intertidal mud-creeper Batillaria attramentaria.</title>
        <authorList>
            <person name="Patra A.K."/>
            <person name="Ho P.T."/>
            <person name="Jun S."/>
            <person name="Lee S.J."/>
            <person name="Kim Y."/>
            <person name="Won Y.J."/>
        </authorList>
    </citation>
    <scope>NUCLEOTIDE SEQUENCE [LARGE SCALE GENOMIC DNA]</scope>
    <source>
        <strain evidence="2">Wonlab-2016</strain>
    </source>
</reference>
<dbReference type="EMBL" id="JACVVK020000055">
    <property type="protein sequence ID" value="KAK7497761.1"/>
    <property type="molecule type" value="Genomic_DNA"/>
</dbReference>
<comment type="caution">
    <text evidence="2">The sequence shown here is derived from an EMBL/GenBank/DDBJ whole genome shotgun (WGS) entry which is preliminary data.</text>
</comment>
<dbReference type="PANTHER" id="PTHR14256:SF3">
    <property type="entry name" value="NORMAL MUCOSA OF ESOPHAGUS-SPECIFIC GENE 1 PROTEIN"/>
    <property type="match status" value="1"/>
</dbReference>
<gene>
    <name evidence="2" type="ORF">BaRGS_00010895</name>
</gene>
<proteinExistence type="predicted"/>
<feature type="transmembrane region" description="Helical" evidence="1">
    <location>
        <begin position="27"/>
        <end position="50"/>
    </location>
</feature>
<protein>
    <recommendedName>
        <fullName evidence="4">Normal mucosa of esophagus-specific gene 1 protein</fullName>
    </recommendedName>
</protein>
<dbReference type="AlphaFoldDB" id="A0ABD0LEZ9"/>
<evidence type="ECO:0000313" key="3">
    <source>
        <dbReference type="Proteomes" id="UP001519460"/>
    </source>
</evidence>
<evidence type="ECO:0000256" key="1">
    <source>
        <dbReference type="SAM" id="Phobius"/>
    </source>
</evidence>
<dbReference type="PANTHER" id="PTHR14256">
    <property type="entry name" value="NADH-UBIQUINONE OXIDOREDUCTASE MLRQ SUBUNIT"/>
    <property type="match status" value="1"/>
</dbReference>
<keyword evidence="1" id="KW-0472">Membrane</keyword>
<evidence type="ECO:0008006" key="4">
    <source>
        <dbReference type="Google" id="ProtNLM"/>
    </source>
</evidence>
<organism evidence="2 3">
    <name type="scientific">Batillaria attramentaria</name>
    <dbReference type="NCBI Taxonomy" id="370345"/>
    <lineage>
        <taxon>Eukaryota</taxon>
        <taxon>Metazoa</taxon>
        <taxon>Spiralia</taxon>
        <taxon>Lophotrochozoa</taxon>
        <taxon>Mollusca</taxon>
        <taxon>Gastropoda</taxon>
        <taxon>Caenogastropoda</taxon>
        <taxon>Sorbeoconcha</taxon>
        <taxon>Cerithioidea</taxon>
        <taxon>Batillariidae</taxon>
        <taxon>Batillaria</taxon>
    </lineage>
</organism>